<gene>
    <name evidence="1" type="ORF">SAMN04488033_12563</name>
</gene>
<name>A0A1I2NXK3_9FLAO</name>
<protein>
    <submittedName>
        <fullName evidence="1">Uncharacterized protein</fullName>
    </submittedName>
</protein>
<keyword evidence="2" id="KW-1185">Reference proteome</keyword>
<dbReference type="EMBL" id="FOOH01000025">
    <property type="protein sequence ID" value="SFG08408.1"/>
    <property type="molecule type" value="Genomic_DNA"/>
</dbReference>
<accession>A0A1I2NXK3</accession>
<dbReference type="AlphaFoldDB" id="A0A1I2NXK3"/>
<dbReference type="RefSeq" id="WP_093305946.1">
    <property type="nucleotide sequence ID" value="NZ_FOOH01000025.1"/>
</dbReference>
<dbReference type="Proteomes" id="UP000199116">
    <property type="component" value="Unassembled WGS sequence"/>
</dbReference>
<proteinExistence type="predicted"/>
<reference evidence="2" key="1">
    <citation type="submission" date="2016-10" db="EMBL/GenBank/DDBJ databases">
        <authorList>
            <person name="Varghese N."/>
            <person name="Submissions S."/>
        </authorList>
    </citation>
    <scope>NUCLEOTIDE SEQUENCE [LARGE SCALE GENOMIC DNA]</scope>
    <source>
        <strain evidence="2">DSM 23515</strain>
    </source>
</reference>
<evidence type="ECO:0000313" key="1">
    <source>
        <dbReference type="EMBL" id="SFG08408.1"/>
    </source>
</evidence>
<organism evidence="1 2">
    <name type="scientific">Salegentibacter agarivorans</name>
    <dbReference type="NCBI Taxonomy" id="345907"/>
    <lineage>
        <taxon>Bacteria</taxon>
        <taxon>Pseudomonadati</taxon>
        <taxon>Bacteroidota</taxon>
        <taxon>Flavobacteriia</taxon>
        <taxon>Flavobacteriales</taxon>
        <taxon>Flavobacteriaceae</taxon>
        <taxon>Salegentibacter</taxon>
    </lineage>
</organism>
<evidence type="ECO:0000313" key="2">
    <source>
        <dbReference type="Proteomes" id="UP000199116"/>
    </source>
</evidence>
<sequence>MKKLILKLFPLFIVTLFISNCGQKREQSQANFGEVVFYEVFPKILDSIYSDHRIIPPPPPPEYFKFMDSSVNIEEGFEEWQKTDHFEKWLANWEKTKDSIARDTTTIYLVVPDSVSIKSNEDRTEFLNYIGLHENPTDSLIISNSFKLKLSKLKSNQKKIKFLYRSEFPEGREFWRTDYDIYIAASLGFSKIIFDKTKRFGVVNAGFVMGPLNGYGKRIFIRKDKNGNWVVDKVESTWIS</sequence>